<evidence type="ECO:0000313" key="3">
    <source>
        <dbReference type="Proteomes" id="UP001151760"/>
    </source>
</evidence>
<organism evidence="2 3">
    <name type="scientific">Tanacetum coccineum</name>
    <dbReference type="NCBI Taxonomy" id="301880"/>
    <lineage>
        <taxon>Eukaryota</taxon>
        <taxon>Viridiplantae</taxon>
        <taxon>Streptophyta</taxon>
        <taxon>Embryophyta</taxon>
        <taxon>Tracheophyta</taxon>
        <taxon>Spermatophyta</taxon>
        <taxon>Magnoliopsida</taxon>
        <taxon>eudicotyledons</taxon>
        <taxon>Gunneridae</taxon>
        <taxon>Pentapetalae</taxon>
        <taxon>asterids</taxon>
        <taxon>campanulids</taxon>
        <taxon>Asterales</taxon>
        <taxon>Asteraceae</taxon>
        <taxon>Asteroideae</taxon>
        <taxon>Anthemideae</taxon>
        <taxon>Anthemidinae</taxon>
        <taxon>Tanacetum</taxon>
    </lineage>
</organism>
<dbReference type="PANTHER" id="PTHR46148:SF60">
    <property type="entry name" value="CHROMO DOMAIN-CONTAINING PROTEIN"/>
    <property type="match status" value="1"/>
</dbReference>
<dbReference type="Proteomes" id="UP001151760">
    <property type="component" value="Unassembled WGS sequence"/>
</dbReference>
<dbReference type="InterPro" id="IPR056924">
    <property type="entry name" value="SH3_Tf2-1"/>
</dbReference>
<evidence type="ECO:0000259" key="1">
    <source>
        <dbReference type="Pfam" id="PF24626"/>
    </source>
</evidence>
<gene>
    <name evidence="2" type="ORF">Tco_0878945</name>
</gene>
<reference evidence="2" key="1">
    <citation type="journal article" date="2022" name="Int. J. Mol. Sci.">
        <title>Draft Genome of Tanacetum Coccineum: Genomic Comparison of Closely Related Tanacetum-Family Plants.</title>
        <authorList>
            <person name="Yamashiro T."/>
            <person name="Shiraishi A."/>
            <person name="Nakayama K."/>
            <person name="Satake H."/>
        </authorList>
    </citation>
    <scope>NUCLEOTIDE SEQUENCE</scope>
</reference>
<comment type="caution">
    <text evidence="2">The sequence shown here is derived from an EMBL/GenBank/DDBJ whole genome shotgun (WGS) entry which is preliminary data.</text>
</comment>
<dbReference type="EMBL" id="BQNB010013785">
    <property type="protein sequence ID" value="GJT20239.1"/>
    <property type="molecule type" value="Genomic_DNA"/>
</dbReference>
<protein>
    <recommendedName>
        <fullName evidence="1">Tf2-1-like SH3-like domain-containing protein</fullName>
    </recommendedName>
</protein>
<name>A0ABQ5C149_9ASTR</name>
<proteinExistence type="predicted"/>
<feature type="domain" description="Tf2-1-like SH3-like" evidence="1">
    <location>
        <begin position="319"/>
        <end position="349"/>
    </location>
</feature>
<dbReference type="Pfam" id="PF24626">
    <property type="entry name" value="SH3_Tf2-1"/>
    <property type="match status" value="1"/>
</dbReference>
<accession>A0ABQ5C149</accession>
<evidence type="ECO:0000313" key="2">
    <source>
        <dbReference type="EMBL" id="GJT20239.1"/>
    </source>
</evidence>
<sequence length="398" mass="45954">MQRIAKVAIRGGIRLVDKGVKKGEHCWVVILAGSGDRATERDVLGGFQDNTVMHRRKDLGGVLSANGKVIRLRIKTVKPYETEALVELLKDLTLTSSPYGKLMWLPTHLLSKSGNIACFDSIILRGFRERLEVEIKEAQRDDGELWAIVQNVEDGKHTEFRVDDGGVVWFEDRLCSTRCIEIENIILWNGLKQDEATRWDSYVGNGMRFPMDSLLVCLLLRKDMMRFGWLLIRANNYSVSSSKRDGLSERTIQLFRHWKILLSACALEWTRKMSVAHICWDEVGERLMKSFMLEMCISKSFAHSEEYYTFCWIKGDAQSRFIGPFEILERIGEVSYRLALPPQLSHVHDPDSLVQKNLNPFWIVKRLESWNKVIPFVKILWKNHPEREVPGRPRVHAS</sequence>
<keyword evidence="3" id="KW-1185">Reference proteome</keyword>
<dbReference type="PANTHER" id="PTHR46148">
    <property type="entry name" value="CHROMO DOMAIN-CONTAINING PROTEIN"/>
    <property type="match status" value="1"/>
</dbReference>
<reference evidence="2" key="2">
    <citation type="submission" date="2022-01" db="EMBL/GenBank/DDBJ databases">
        <authorList>
            <person name="Yamashiro T."/>
            <person name="Shiraishi A."/>
            <person name="Satake H."/>
            <person name="Nakayama K."/>
        </authorList>
    </citation>
    <scope>NUCLEOTIDE SEQUENCE</scope>
</reference>